<dbReference type="PATRIC" id="fig|502682.8.peg.124"/>
<comment type="caution">
    <text evidence="1">The sequence shown here is derived from an EMBL/GenBank/DDBJ whole genome shotgun (WGS) entry which is preliminary data.</text>
</comment>
<organism evidence="1 2">
    <name type="scientific">Aurantiacibacter gangjinensis</name>
    <dbReference type="NCBI Taxonomy" id="502682"/>
    <lineage>
        <taxon>Bacteria</taxon>
        <taxon>Pseudomonadati</taxon>
        <taxon>Pseudomonadota</taxon>
        <taxon>Alphaproteobacteria</taxon>
        <taxon>Sphingomonadales</taxon>
        <taxon>Erythrobacteraceae</taxon>
        <taxon>Aurantiacibacter</taxon>
    </lineage>
</organism>
<keyword evidence="2" id="KW-1185">Reference proteome</keyword>
<proteinExistence type="predicted"/>
<accession>A0A0G9MPQ4</accession>
<dbReference type="EMBL" id="LBHC01000001">
    <property type="protein sequence ID" value="KLE32604.1"/>
    <property type="molecule type" value="Genomic_DNA"/>
</dbReference>
<protein>
    <submittedName>
        <fullName evidence="1">Uncharacterized protein</fullName>
    </submittedName>
</protein>
<dbReference type="AlphaFoldDB" id="A0A0G9MPQ4"/>
<reference evidence="1 2" key="1">
    <citation type="submission" date="2015-04" db="EMBL/GenBank/DDBJ databases">
        <title>The draft genome sequence of Erythrobacr gangjinensis K7-2.</title>
        <authorList>
            <person name="Zhuang L."/>
            <person name="Liu Y."/>
            <person name="Shao Z."/>
        </authorList>
    </citation>
    <scope>NUCLEOTIDE SEQUENCE [LARGE SCALE GENOMIC DNA]</scope>
    <source>
        <strain evidence="1 2">K7-2</strain>
    </source>
</reference>
<evidence type="ECO:0000313" key="1">
    <source>
        <dbReference type="EMBL" id="KLE32604.1"/>
    </source>
</evidence>
<evidence type="ECO:0000313" key="2">
    <source>
        <dbReference type="Proteomes" id="UP000053070"/>
    </source>
</evidence>
<gene>
    <name evidence="1" type="ORF">AAW01_00600</name>
</gene>
<name>A0A0G9MPQ4_9SPHN</name>
<sequence>MFNTIRMGHKRLDTISAYMSYGSKLTIKCLSCGHRIELDPAKTYWFFIKRRWSTKILDAKRRFRCSECDQKRIDIYPGGLV</sequence>
<dbReference type="Proteomes" id="UP000053070">
    <property type="component" value="Unassembled WGS sequence"/>
</dbReference>
<dbReference type="RefSeq" id="WP_047005454.1">
    <property type="nucleotide sequence ID" value="NZ_LBHC01000001.1"/>
</dbReference>